<name>A0ABX1CN74_9SPHN</name>
<evidence type="ECO:0000313" key="3">
    <source>
        <dbReference type="Proteomes" id="UP000732399"/>
    </source>
</evidence>
<evidence type="ECO:0008006" key="4">
    <source>
        <dbReference type="Google" id="ProtNLM"/>
    </source>
</evidence>
<dbReference type="Proteomes" id="UP000732399">
    <property type="component" value="Unassembled WGS sequence"/>
</dbReference>
<reference evidence="2 3" key="1">
    <citation type="submission" date="2020-03" db="EMBL/GenBank/DDBJ databases">
        <authorList>
            <person name="Wang L."/>
            <person name="He N."/>
            <person name="Li Y."/>
            <person name="Fang Y."/>
            <person name="Zhang F."/>
        </authorList>
    </citation>
    <scope>NUCLEOTIDE SEQUENCE [LARGE SCALE GENOMIC DNA]</scope>
    <source>
        <strain evidence="2 3">36D10-4-7</strain>
    </source>
</reference>
<keyword evidence="1" id="KW-0732">Signal</keyword>
<dbReference type="EMBL" id="JAAVJH010000003">
    <property type="protein sequence ID" value="NJR78266.1"/>
    <property type="molecule type" value="Genomic_DNA"/>
</dbReference>
<dbReference type="RefSeq" id="WP_168133778.1">
    <property type="nucleotide sequence ID" value="NZ_JAAVJH010000003.1"/>
</dbReference>
<sequence>MLIALLLLPQAAPTAPAAAQTQLPRPTTAIGAAPSAEAEALAVRVARAGSIMALLPLVAKKDTDALVADHPELSAAEKQRLRATADATFKAGVARIETAFGRAYARRFSVPELRVLVTQLESPEQRRLRALQPPVMAEALSALGEVDLKKDTLAAFCRDTGKLCGK</sequence>
<evidence type="ECO:0000256" key="1">
    <source>
        <dbReference type="SAM" id="SignalP"/>
    </source>
</evidence>
<protein>
    <recommendedName>
        <fullName evidence="4">DUF2059 domain-containing protein</fullName>
    </recommendedName>
</protein>
<feature type="chain" id="PRO_5045657395" description="DUF2059 domain-containing protein" evidence="1">
    <location>
        <begin position="18"/>
        <end position="166"/>
    </location>
</feature>
<organism evidence="2 3">
    <name type="scientific">Sphingomonas corticis</name>
    <dbReference type="NCBI Taxonomy" id="2722791"/>
    <lineage>
        <taxon>Bacteria</taxon>
        <taxon>Pseudomonadati</taxon>
        <taxon>Pseudomonadota</taxon>
        <taxon>Alphaproteobacteria</taxon>
        <taxon>Sphingomonadales</taxon>
        <taxon>Sphingomonadaceae</taxon>
        <taxon>Sphingomonas</taxon>
    </lineage>
</organism>
<keyword evidence="3" id="KW-1185">Reference proteome</keyword>
<proteinExistence type="predicted"/>
<gene>
    <name evidence="2" type="ORF">HBH26_06495</name>
</gene>
<feature type="signal peptide" evidence="1">
    <location>
        <begin position="1"/>
        <end position="17"/>
    </location>
</feature>
<comment type="caution">
    <text evidence="2">The sequence shown here is derived from an EMBL/GenBank/DDBJ whole genome shotgun (WGS) entry which is preliminary data.</text>
</comment>
<accession>A0ABX1CN74</accession>
<evidence type="ECO:0000313" key="2">
    <source>
        <dbReference type="EMBL" id="NJR78266.1"/>
    </source>
</evidence>